<feature type="domain" description="NlpC/P60" evidence="5">
    <location>
        <begin position="132"/>
        <end position="171"/>
    </location>
</feature>
<dbReference type="InterPro" id="IPR000064">
    <property type="entry name" value="NLP_P60_dom"/>
</dbReference>
<feature type="non-terminal residue" evidence="6">
    <location>
        <position position="171"/>
    </location>
</feature>
<comment type="similarity">
    <text evidence="1">Belongs to the peptidase C40 family.</text>
</comment>
<keyword evidence="7" id="KW-1185">Reference proteome</keyword>
<evidence type="ECO:0000256" key="1">
    <source>
        <dbReference type="ARBA" id="ARBA00007074"/>
    </source>
</evidence>
<gene>
    <name evidence="6" type="ORF">AAAU72_00160</name>
</gene>
<evidence type="ECO:0000256" key="4">
    <source>
        <dbReference type="ARBA" id="ARBA00022807"/>
    </source>
</evidence>
<dbReference type="Gene3D" id="3.90.1720.10">
    <property type="entry name" value="endopeptidase domain like (from Nostoc punctiforme)"/>
    <property type="match status" value="1"/>
</dbReference>
<evidence type="ECO:0000256" key="2">
    <source>
        <dbReference type="ARBA" id="ARBA00022670"/>
    </source>
</evidence>
<evidence type="ECO:0000259" key="5">
    <source>
        <dbReference type="PROSITE" id="PS51935"/>
    </source>
</evidence>
<keyword evidence="4" id="KW-0788">Thiol protease</keyword>
<evidence type="ECO:0000313" key="6">
    <source>
        <dbReference type="EMBL" id="MEQ2686601.1"/>
    </source>
</evidence>
<proteinExistence type="inferred from homology"/>
<dbReference type="EMBL" id="JBBNIB010000018">
    <property type="protein sequence ID" value="MEQ2686601.1"/>
    <property type="molecule type" value="Genomic_DNA"/>
</dbReference>
<dbReference type="PANTHER" id="PTHR47053:SF5">
    <property type="entry name" value="BIFUNCTIONAL MURAMIDASE_DL-ENDOPEPTIDASE CWLT"/>
    <property type="match status" value="1"/>
</dbReference>
<dbReference type="PANTHER" id="PTHR47053">
    <property type="entry name" value="MUREIN DD-ENDOPEPTIDASE MEPH-RELATED"/>
    <property type="match status" value="1"/>
</dbReference>
<evidence type="ECO:0000256" key="3">
    <source>
        <dbReference type="ARBA" id="ARBA00022801"/>
    </source>
</evidence>
<dbReference type="InterPro" id="IPR051202">
    <property type="entry name" value="Peptidase_C40"/>
</dbReference>
<dbReference type="Proteomes" id="UP001439984">
    <property type="component" value="Unassembled WGS sequence"/>
</dbReference>
<accession>A0ABV1IID7</accession>
<comment type="caution">
    <text evidence="6">The sequence shown here is derived from an EMBL/GenBank/DDBJ whole genome shotgun (WGS) entry which is preliminary data.</text>
</comment>
<dbReference type="SUPFAM" id="SSF54001">
    <property type="entry name" value="Cysteine proteinases"/>
    <property type="match status" value="1"/>
</dbReference>
<dbReference type="InterPro" id="IPR038765">
    <property type="entry name" value="Papain-like_cys_pep_sf"/>
</dbReference>
<dbReference type="PROSITE" id="PS51935">
    <property type="entry name" value="NLPC_P60"/>
    <property type="match status" value="1"/>
</dbReference>
<keyword evidence="2" id="KW-0645">Protease</keyword>
<sequence>ILSALHDGVFTLAEVQGELEMLFEKQYILTETVTMQIRYRTKMMVVIGPYGVPQVITYQEPYEYYICTVKLKNKDLSHLPVEVLTKEQLSAYSLYMRTLGNRPDLFGKAQYPNASTIKQPTYYDIPPEALKDDKFAAMMEEATKYIGYPYVWGGSSPSTSFDCSGYISWVL</sequence>
<protein>
    <submittedName>
        <fullName evidence="6">NlpC/P60 family protein</fullName>
    </submittedName>
</protein>
<name>A0ABV1IID7_9FIRM</name>
<reference evidence="6 7" key="1">
    <citation type="submission" date="2024-04" db="EMBL/GenBank/DDBJ databases">
        <title>Human intestinal bacterial collection.</title>
        <authorList>
            <person name="Pauvert C."/>
            <person name="Hitch T.C.A."/>
            <person name="Clavel T."/>
        </authorList>
    </citation>
    <scope>NUCLEOTIDE SEQUENCE [LARGE SCALE GENOMIC DNA]</scope>
    <source>
        <strain evidence="6 7">CLA-AA-H236</strain>
    </source>
</reference>
<evidence type="ECO:0000313" key="7">
    <source>
        <dbReference type="Proteomes" id="UP001439984"/>
    </source>
</evidence>
<keyword evidence="3" id="KW-0378">Hydrolase</keyword>
<organism evidence="6 7">
    <name type="scientific">Faecalibacterium longum</name>
    <dbReference type="NCBI Taxonomy" id="1851428"/>
    <lineage>
        <taxon>Bacteria</taxon>
        <taxon>Bacillati</taxon>
        <taxon>Bacillota</taxon>
        <taxon>Clostridia</taxon>
        <taxon>Eubacteriales</taxon>
        <taxon>Oscillospiraceae</taxon>
        <taxon>Faecalibacterium</taxon>
    </lineage>
</organism>
<feature type="non-terminal residue" evidence="6">
    <location>
        <position position="1"/>
    </location>
</feature>